<evidence type="ECO:0000313" key="3">
    <source>
        <dbReference type="Proteomes" id="UP000019131"/>
    </source>
</evidence>
<organism evidence="2 3">
    <name type="scientific">Bacteroides reticulotermitis JCM 10512</name>
    <dbReference type="NCBI Taxonomy" id="1445607"/>
    <lineage>
        <taxon>Bacteria</taxon>
        <taxon>Pseudomonadati</taxon>
        <taxon>Bacteroidota</taxon>
        <taxon>Bacteroidia</taxon>
        <taxon>Bacteroidales</taxon>
        <taxon>Bacteroidaceae</taxon>
        <taxon>Bacteroides</taxon>
    </lineage>
</organism>
<dbReference type="Pfam" id="PF16442">
    <property type="entry name" value="DUF5039"/>
    <property type="match status" value="1"/>
</dbReference>
<dbReference type="Proteomes" id="UP000019131">
    <property type="component" value="Unassembled WGS sequence"/>
</dbReference>
<dbReference type="InterPro" id="IPR032220">
    <property type="entry name" value="DUF5039"/>
</dbReference>
<name>W4UP46_9BACE</name>
<keyword evidence="3" id="KW-1185">Reference proteome</keyword>
<dbReference type="AlphaFoldDB" id="W4UP46"/>
<sequence length="231" mass="27441">MKTTKLFFLLSICFLSSSTVFKASAQTLEQLDNSLQEINKDLQQKQLSHSWLLMEDYLDFCERSGKTISIKSEDYLKVLTYERKPKELKPQENAYLKAKEILEKHMRQYPDYAKADEQRRIARSEIERKNASAALSTVYSRLWNDDKKYQKLRNNEQIALRAYRIATVRYMLKEHEEAQRVMPSGIIGYADKKTLQENNVELRKLSLEISLLQQLQNETLRKYQRIKYQLK</sequence>
<comment type="caution">
    <text evidence="2">The sequence shown here is derived from an EMBL/GenBank/DDBJ whole genome shotgun (WGS) entry which is preliminary data.</text>
</comment>
<evidence type="ECO:0000256" key="1">
    <source>
        <dbReference type="SAM" id="SignalP"/>
    </source>
</evidence>
<evidence type="ECO:0000313" key="2">
    <source>
        <dbReference type="EMBL" id="GAE82403.1"/>
    </source>
</evidence>
<feature type="signal peptide" evidence="1">
    <location>
        <begin position="1"/>
        <end position="25"/>
    </location>
</feature>
<reference evidence="2 3" key="1">
    <citation type="journal article" date="2014" name="Genome Announc.">
        <title>Draft Genome Sequence of Bacteroides reticulotermitis Strain JCM 10512T, Isolated from the Gut of a Termite.</title>
        <authorList>
            <person name="Yuki M."/>
            <person name="Oshima K."/>
            <person name="Suda W."/>
            <person name="Sakamoto M."/>
            <person name="Iida T."/>
            <person name="Hattori M."/>
            <person name="Ohkuma M."/>
        </authorList>
    </citation>
    <scope>NUCLEOTIDE SEQUENCE [LARGE SCALE GENOMIC DNA]</scope>
    <source>
        <strain evidence="2 3">JCM 10512</strain>
    </source>
</reference>
<proteinExistence type="predicted"/>
<gene>
    <name evidence="2" type="ORF">JCM10512_605</name>
</gene>
<feature type="chain" id="PRO_5004851358" description="DUF5039 domain-containing protein" evidence="1">
    <location>
        <begin position="26"/>
        <end position="231"/>
    </location>
</feature>
<protein>
    <recommendedName>
        <fullName evidence="4">DUF5039 domain-containing protein</fullName>
    </recommendedName>
</protein>
<dbReference type="EMBL" id="BAIV01000003">
    <property type="protein sequence ID" value="GAE82403.1"/>
    <property type="molecule type" value="Genomic_DNA"/>
</dbReference>
<keyword evidence="1" id="KW-0732">Signal</keyword>
<accession>W4UP46</accession>
<evidence type="ECO:0008006" key="4">
    <source>
        <dbReference type="Google" id="ProtNLM"/>
    </source>
</evidence>